<evidence type="ECO:0000313" key="1">
    <source>
        <dbReference type="EMBL" id="MBW87508.1"/>
    </source>
</evidence>
<sequence length="29" mass="3689">MSAWISWRKLEIFLTRCHKKSRIWELLTR</sequence>
<organism evidence="1">
    <name type="scientific">Rhizophora mucronata</name>
    <name type="common">Asiatic mangrove</name>
    <dbReference type="NCBI Taxonomy" id="61149"/>
    <lineage>
        <taxon>Eukaryota</taxon>
        <taxon>Viridiplantae</taxon>
        <taxon>Streptophyta</taxon>
        <taxon>Embryophyta</taxon>
        <taxon>Tracheophyta</taxon>
        <taxon>Spermatophyta</taxon>
        <taxon>Magnoliopsida</taxon>
        <taxon>eudicotyledons</taxon>
        <taxon>Gunneridae</taxon>
        <taxon>Pentapetalae</taxon>
        <taxon>rosids</taxon>
        <taxon>fabids</taxon>
        <taxon>Malpighiales</taxon>
        <taxon>Rhizophoraceae</taxon>
        <taxon>Rhizophora</taxon>
    </lineage>
</organism>
<reference evidence="1" key="1">
    <citation type="submission" date="2018-02" db="EMBL/GenBank/DDBJ databases">
        <title>Rhizophora mucronata_Transcriptome.</title>
        <authorList>
            <person name="Meera S.P."/>
            <person name="Sreeshan A."/>
            <person name="Augustine A."/>
        </authorList>
    </citation>
    <scope>NUCLEOTIDE SEQUENCE</scope>
    <source>
        <tissue evidence="1">Leaf</tissue>
    </source>
</reference>
<accession>A0A2P2J220</accession>
<protein>
    <submittedName>
        <fullName evidence="1">Uncharacterized protein</fullName>
    </submittedName>
</protein>
<name>A0A2P2J220_RHIMU</name>
<dbReference type="AlphaFoldDB" id="A0A2P2J220"/>
<dbReference type="EMBL" id="GGEC01007025">
    <property type="protein sequence ID" value="MBW87508.1"/>
    <property type="molecule type" value="Transcribed_RNA"/>
</dbReference>
<proteinExistence type="predicted"/>